<dbReference type="GO" id="GO:0045944">
    <property type="term" value="P:positive regulation of transcription by RNA polymerase II"/>
    <property type="evidence" value="ECO:0007669"/>
    <property type="project" value="TreeGrafter"/>
</dbReference>
<evidence type="ECO:0000256" key="2">
    <source>
        <dbReference type="ARBA" id="ARBA00023242"/>
    </source>
</evidence>
<dbReference type="GO" id="GO:0003700">
    <property type="term" value="F:DNA-binding transcription factor activity"/>
    <property type="evidence" value="ECO:0007669"/>
    <property type="project" value="TreeGrafter"/>
</dbReference>
<dbReference type="AlphaFoldDB" id="A0A545V073"/>
<accession>A0A545V073</accession>
<proteinExistence type="predicted"/>
<name>A0A545V073_9HYPO</name>
<dbReference type="STRING" id="43265.A0A545V073"/>
<sequence length="289" mass="31988">MIVEVTASRTLIVLGLDTSDILSLVLRMALTARGRSAAAVLQSVFALAALHRDGPNEQSSRLKIEALHALASSVTGDITSIAVAQHVVCGLLLCIYEMQKNSDTSYQWLWYICGAKHLIKTQNLDAPGRNGDFDLLVGWAQYYEVMARFGLRHWRRRGTAEFAFAEYLGYHAAMPSIIAELTNPPIALLDLLREVIDVAEATTSLRSSSSGYSEYALNIESRLHETRRILLEQQPGSLEDQNAITVFWLSVLLYLWRLTGDSRNGASMKVAGLLDEAFGCLTKLDILRS</sequence>
<reference evidence="3 4" key="1">
    <citation type="journal article" date="2019" name="Appl. Microbiol. Biotechnol.">
        <title>Genome sequence of Isaria javanica and comparative genome analysis insights into family S53 peptidase evolution in fungal entomopathogens.</title>
        <authorList>
            <person name="Lin R."/>
            <person name="Zhang X."/>
            <person name="Xin B."/>
            <person name="Zou M."/>
            <person name="Gao Y."/>
            <person name="Qin F."/>
            <person name="Hu Q."/>
            <person name="Xie B."/>
            <person name="Cheng X."/>
        </authorList>
    </citation>
    <scope>NUCLEOTIDE SEQUENCE [LARGE SCALE GENOMIC DNA]</scope>
    <source>
        <strain evidence="3 4">IJ1G</strain>
    </source>
</reference>
<keyword evidence="4" id="KW-1185">Reference proteome</keyword>
<dbReference type="GO" id="GO:0000976">
    <property type="term" value="F:transcription cis-regulatory region binding"/>
    <property type="evidence" value="ECO:0007669"/>
    <property type="project" value="TreeGrafter"/>
</dbReference>
<evidence type="ECO:0000313" key="3">
    <source>
        <dbReference type="EMBL" id="TQV95124.1"/>
    </source>
</evidence>
<evidence type="ECO:0000313" key="4">
    <source>
        <dbReference type="Proteomes" id="UP000315783"/>
    </source>
</evidence>
<evidence type="ECO:0000256" key="1">
    <source>
        <dbReference type="ARBA" id="ARBA00004123"/>
    </source>
</evidence>
<organism evidence="3 4">
    <name type="scientific">Cordyceps javanica</name>
    <dbReference type="NCBI Taxonomy" id="43265"/>
    <lineage>
        <taxon>Eukaryota</taxon>
        <taxon>Fungi</taxon>
        <taxon>Dikarya</taxon>
        <taxon>Ascomycota</taxon>
        <taxon>Pezizomycotina</taxon>
        <taxon>Sordariomycetes</taxon>
        <taxon>Hypocreomycetidae</taxon>
        <taxon>Hypocreales</taxon>
        <taxon>Cordycipitaceae</taxon>
        <taxon>Cordyceps</taxon>
    </lineage>
</organism>
<keyword evidence="2" id="KW-0539">Nucleus</keyword>
<dbReference type="InterPro" id="IPR021858">
    <property type="entry name" value="Fun_TF"/>
</dbReference>
<gene>
    <name evidence="3" type="ORF">IF1G_06111</name>
</gene>
<dbReference type="PANTHER" id="PTHR37534">
    <property type="entry name" value="TRANSCRIPTIONAL ACTIVATOR PROTEIN UGA3"/>
    <property type="match status" value="1"/>
</dbReference>
<dbReference type="Pfam" id="PF11951">
    <property type="entry name" value="Fungal_trans_2"/>
    <property type="match status" value="1"/>
</dbReference>
<dbReference type="EMBL" id="SPUK01000008">
    <property type="protein sequence ID" value="TQV95124.1"/>
    <property type="molecule type" value="Genomic_DNA"/>
</dbReference>
<comment type="subcellular location">
    <subcellularLocation>
        <location evidence="1">Nucleus</location>
    </subcellularLocation>
</comment>
<dbReference type="GO" id="GO:0005634">
    <property type="term" value="C:nucleus"/>
    <property type="evidence" value="ECO:0007669"/>
    <property type="project" value="UniProtKB-SubCell"/>
</dbReference>
<protein>
    <submittedName>
        <fullName evidence="3">Fungal specific transcription factordomain-containing protein</fullName>
    </submittedName>
</protein>
<comment type="caution">
    <text evidence="3">The sequence shown here is derived from an EMBL/GenBank/DDBJ whole genome shotgun (WGS) entry which is preliminary data.</text>
</comment>
<dbReference type="Proteomes" id="UP000315783">
    <property type="component" value="Unassembled WGS sequence"/>
</dbReference>
<dbReference type="PANTHER" id="PTHR37534:SF39">
    <property type="entry name" value="TRANSCRIPTION FACTOR DOMAIN-CONTAINING PROTEIN"/>
    <property type="match status" value="1"/>
</dbReference>